<feature type="compositionally biased region" description="Basic and acidic residues" evidence="1">
    <location>
        <begin position="64"/>
        <end position="81"/>
    </location>
</feature>
<dbReference type="EMBL" id="CADCUC010000005">
    <property type="protein sequence ID" value="CAA9304482.1"/>
    <property type="molecule type" value="Genomic_DNA"/>
</dbReference>
<sequence>ERTAAARHGPGAGPRPPEPRAAHRLRSFARCRPDAAGSAQTLVHAGWRARSRRGSRDGAAARTRRGDRAGRRRGRSLDRLARNPVPALPQAAFHPRAPLLGPPARRPHRHGALGRDRGQPRPRCALVEDRRSFGDLRCDRARRICRTRQPADRWRRSCVAGAADL</sequence>
<feature type="region of interest" description="Disordered" evidence="1">
    <location>
        <begin position="1"/>
        <end position="123"/>
    </location>
</feature>
<name>A0A6J4KFK7_9HYPH</name>
<gene>
    <name evidence="2" type="ORF">AVDCRST_MAG90-12</name>
</gene>
<dbReference type="AlphaFoldDB" id="A0A6J4KFK7"/>
<reference evidence="2" key="1">
    <citation type="submission" date="2020-02" db="EMBL/GenBank/DDBJ databases">
        <authorList>
            <person name="Meier V. D."/>
        </authorList>
    </citation>
    <scope>NUCLEOTIDE SEQUENCE</scope>
    <source>
        <strain evidence="2">AVDCRST_MAG90</strain>
    </source>
</reference>
<evidence type="ECO:0000256" key="1">
    <source>
        <dbReference type="SAM" id="MobiDB-lite"/>
    </source>
</evidence>
<feature type="non-terminal residue" evidence="2">
    <location>
        <position position="1"/>
    </location>
</feature>
<proteinExistence type="predicted"/>
<accession>A0A6J4KFK7</accession>
<evidence type="ECO:0000313" key="2">
    <source>
        <dbReference type="EMBL" id="CAA9304482.1"/>
    </source>
</evidence>
<organism evidence="2">
    <name type="scientific">uncultured Microvirga sp</name>
    <dbReference type="NCBI Taxonomy" id="412392"/>
    <lineage>
        <taxon>Bacteria</taxon>
        <taxon>Pseudomonadati</taxon>
        <taxon>Pseudomonadota</taxon>
        <taxon>Alphaproteobacteria</taxon>
        <taxon>Hyphomicrobiales</taxon>
        <taxon>Methylobacteriaceae</taxon>
        <taxon>Microvirga</taxon>
        <taxon>environmental samples</taxon>
    </lineage>
</organism>
<feature type="compositionally biased region" description="Low complexity" evidence="1">
    <location>
        <begin position="94"/>
        <end position="103"/>
    </location>
</feature>
<feature type="non-terminal residue" evidence="2">
    <location>
        <position position="165"/>
    </location>
</feature>
<protein>
    <submittedName>
        <fullName evidence="2">Uncharacterized protein</fullName>
    </submittedName>
</protein>